<dbReference type="Proteomes" id="UP000253664">
    <property type="component" value="Unassembled WGS sequence"/>
</dbReference>
<dbReference type="SUPFAM" id="SSF48317">
    <property type="entry name" value="Acid phosphatase/Vanadium-dependent haloperoxidase"/>
    <property type="match status" value="1"/>
</dbReference>
<protein>
    <recommendedName>
        <fullName evidence="6">Dolichyldiphosphatase</fullName>
        <ecNumber evidence="6">3.6.1.43</ecNumber>
    </recommendedName>
</protein>
<keyword evidence="6" id="KW-0256">Endoplasmic reticulum</keyword>
<dbReference type="Pfam" id="PF01569">
    <property type="entry name" value="PAP2"/>
    <property type="match status" value="1"/>
</dbReference>
<accession>A0A367L2I0</accession>
<name>A0A367L2I0_9HYPO</name>
<evidence type="ECO:0000256" key="7">
    <source>
        <dbReference type="SAM" id="MobiDB-lite"/>
    </source>
</evidence>
<keyword evidence="5 6" id="KW-0472">Membrane</keyword>
<keyword evidence="2 6" id="KW-0812">Transmembrane</keyword>
<dbReference type="InterPro" id="IPR000326">
    <property type="entry name" value="PAP2/HPO"/>
</dbReference>
<dbReference type="GO" id="GO:0008610">
    <property type="term" value="P:lipid biosynthetic process"/>
    <property type="evidence" value="ECO:0007669"/>
    <property type="project" value="TreeGrafter"/>
</dbReference>
<gene>
    <name evidence="9" type="ORF">L249_4874</name>
</gene>
<dbReference type="InterPro" id="IPR039667">
    <property type="entry name" value="Dolichyldiphosphatase_PAP2"/>
</dbReference>
<keyword evidence="10" id="KW-1185">Reference proteome</keyword>
<dbReference type="PANTHER" id="PTHR11247:SF1">
    <property type="entry name" value="DOLICHYLDIPHOSPHATASE 1"/>
    <property type="match status" value="1"/>
</dbReference>
<evidence type="ECO:0000259" key="8">
    <source>
        <dbReference type="SMART" id="SM00014"/>
    </source>
</evidence>
<keyword evidence="4 6" id="KW-1133">Transmembrane helix</keyword>
<dbReference type="GO" id="GO:0005789">
    <property type="term" value="C:endoplasmic reticulum membrane"/>
    <property type="evidence" value="ECO:0007669"/>
    <property type="project" value="UniProtKB-SubCell"/>
</dbReference>
<feature type="region of interest" description="Disordered" evidence="7">
    <location>
        <begin position="117"/>
        <end position="139"/>
    </location>
</feature>
<evidence type="ECO:0000256" key="4">
    <source>
        <dbReference type="ARBA" id="ARBA00022989"/>
    </source>
</evidence>
<evidence type="ECO:0000256" key="2">
    <source>
        <dbReference type="ARBA" id="ARBA00022692"/>
    </source>
</evidence>
<dbReference type="GO" id="GO:0047874">
    <property type="term" value="F:dolichyldiphosphatase activity"/>
    <property type="evidence" value="ECO:0007669"/>
    <property type="project" value="UniProtKB-UniRule"/>
</dbReference>
<feature type="compositionally biased region" description="Low complexity" evidence="7">
    <location>
        <begin position="120"/>
        <end position="138"/>
    </location>
</feature>
<feature type="transmembrane region" description="Helical" evidence="6">
    <location>
        <begin position="177"/>
        <end position="194"/>
    </location>
</feature>
<proteinExistence type="inferred from homology"/>
<dbReference type="EMBL" id="LKCN02000018">
    <property type="protein sequence ID" value="RCI08639.1"/>
    <property type="molecule type" value="Genomic_DNA"/>
</dbReference>
<dbReference type="STRING" id="1330021.A0A367L2I0"/>
<dbReference type="EC" id="3.6.1.43" evidence="6"/>
<sequence length="272" mass="30559">MDPPPLASLSLTHVYYDPDDRLSLLCAYLALIPQALCIVYATLFFSTREVEIALLFAGQVGCEALNLALKRLFKEDRPEARLRGKGYGMPSSHAQFLAFWSLSLALFLLVRHRPRPSPPSSSSSSSSTATSPQPQSQPHNCRWPLPHRALVSAAALALSALTAWSRVYLGYHSPRQVLAGSVAGFLSAAVWFRLTAWLRRSGRLAWALDLRPARALRLRDLVVYEDLCQAGWEKWERERRRRTTTTGFEGFMTLLPSSFTKLRQLSHSSQFE</sequence>
<evidence type="ECO:0000313" key="9">
    <source>
        <dbReference type="EMBL" id="RCI08639.1"/>
    </source>
</evidence>
<keyword evidence="3 6" id="KW-0378">Hydrolase</keyword>
<evidence type="ECO:0000256" key="1">
    <source>
        <dbReference type="ARBA" id="ARBA00004141"/>
    </source>
</evidence>
<comment type="caution">
    <text evidence="9">The sequence shown here is derived from an EMBL/GenBank/DDBJ whole genome shotgun (WGS) entry which is preliminary data.</text>
</comment>
<comment type="subcellular location">
    <subcellularLocation>
        <location evidence="6">Endoplasmic reticulum membrane</location>
        <topology evidence="6">Multi-pass membrane protein</topology>
    </subcellularLocation>
    <subcellularLocation>
        <location evidence="1">Membrane</location>
        <topology evidence="1">Multi-pass membrane protein</topology>
    </subcellularLocation>
</comment>
<dbReference type="AlphaFoldDB" id="A0A367L2I0"/>
<dbReference type="OrthoDB" id="302705at2759"/>
<dbReference type="PANTHER" id="PTHR11247">
    <property type="entry name" value="PALMITOYL-PROTEIN THIOESTERASE/DOLICHYLDIPHOSPHATASE 1"/>
    <property type="match status" value="1"/>
</dbReference>
<reference evidence="9 10" key="1">
    <citation type="journal article" date="2015" name="BMC Genomics">
        <title>Insights from the genome of Ophiocordyceps polyrhachis-furcata to pathogenicity and host specificity in insect fungi.</title>
        <authorList>
            <person name="Wichadakul D."/>
            <person name="Kobmoo N."/>
            <person name="Ingsriswang S."/>
            <person name="Tangphatsornruang S."/>
            <person name="Chantasingh D."/>
            <person name="Luangsa-ard J.J."/>
            <person name="Eurwilaichitr L."/>
        </authorList>
    </citation>
    <scope>NUCLEOTIDE SEQUENCE [LARGE SCALE GENOMIC DNA]</scope>
    <source>
        <strain evidence="9 10">BCC 54312</strain>
    </source>
</reference>
<comment type="function">
    <text evidence="6">Required for efficient N-glycosylation. Necessary for maintaining optimal levels of dolichol-linked oligosaccharides. Hydrolyzes dolichyl pyrophosphate at a very high rate and dolichyl monophosphate at a much lower rate. Does not act on phosphatidate.</text>
</comment>
<comment type="similarity">
    <text evidence="6">Belongs to the dolichyldiphosphatase family.</text>
</comment>
<evidence type="ECO:0000256" key="3">
    <source>
        <dbReference type="ARBA" id="ARBA00022801"/>
    </source>
</evidence>
<feature type="domain" description="Phosphatidic acid phosphatase type 2/haloperoxidase" evidence="8">
    <location>
        <begin position="52"/>
        <end position="192"/>
    </location>
</feature>
<dbReference type="Gene3D" id="1.20.144.10">
    <property type="entry name" value="Phosphatidic acid phosphatase type 2/haloperoxidase"/>
    <property type="match status" value="1"/>
</dbReference>
<dbReference type="CDD" id="cd03382">
    <property type="entry name" value="PAP2_dolichyldiphosphatase"/>
    <property type="match status" value="1"/>
</dbReference>
<dbReference type="UniPathway" id="UPA00378"/>
<feature type="transmembrane region" description="Helical" evidence="6">
    <location>
        <begin position="149"/>
        <end position="171"/>
    </location>
</feature>
<comment type="pathway">
    <text evidence="6">Protein modification; protein glycosylation.</text>
</comment>
<dbReference type="InterPro" id="IPR036938">
    <property type="entry name" value="PAP2/HPO_sf"/>
</dbReference>
<dbReference type="SMART" id="SM00014">
    <property type="entry name" value="acidPPc"/>
    <property type="match status" value="1"/>
</dbReference>
<evidence type="ECO:0000256" key="6">
    <source>
        <dbReference type="RuleBase" id="RU367078"/>
    </source>
</evidence>
<dbReference type="GO" id="GO:0006487">
    <property type="term" value="P:protein N-linked glycosylation"/>
    <property type="evidence" value="ECO:0007669"/>
    <property type="project" value="UniProtKB-UniRule"/>
</dbReference>
<organism evidence="9 10">
    <name type="scientific">Ophiocordyceps polyrhachis-furcata BCC 54312</name>
    <dbReference type="NCBI Taxonomy" id="1330021"/>
    <lineage>
        <taxon>Eukaryota</taxon>
        <taxon>Fungi</taxon>
        <taxon>Dikarya</taxon>
        <taxon>Ascomycota</taxon>
        <taxon>Pezizomycotina</taxon>
        <taxon>Sordariomycetes</taxon>
        <taxon>Hypocreomycetidae</taxon>
        <taxon>Hypocreales</taxon>
        <taxon>Ophiocordycipitaceae</taxon>
        <taxon>Ophiocordyceps</taxon>
    </lineage>
</organism>
<feature type="transmembrane region" description="Helical" evidence="6">
    <location>
        <begin position="22"/>
        <end position="45"/>
    </location>
</feature>
<evidence type="ECO:0000313" key="10">
    <source>
        <dbReference type="Proteomes" id="UP000253664"/>
    </source>
</evidence>
<evidence type="ECO:0000256" key="5">
    <source>
        <dbReference type="ARBA" id="ARBA00023136"/>
    </source>
</evidence>
<comment type="catalytic activity">
    <reaction evidence="6">
        <text>a di-trans,poly-cis-dolichyl diphosphate + H2O = a di-trans,poly-cis-dolichyl phosphate + phosphate + H(+)</text>
        <dbReference type="Rhea" id="RHEA:14385"/>
        <dbReference type="Rhea" id="RHEA-COMP:19498"/>
        <dbReference type="Rhea" id="RHEA-COMP:19506"/>
        <dbReference type="ChEBI" id="CHEBI:15377"/>
        <dbReference type="ChEBI" id="CHEBI:15378"/>
        <dbReference type="ChEBI" id="CHEBI:43474"/>
        <dbReference type="ChEBI" id="CHEBI:57497"/>
        <dbReference type="ChEBI" id="CHEBI:57683"/>
        <dbReference type="EC" id="3.6.1.43"/>
    </reaction>
</comment>